<feature type="domain" description="TauD/TfdA-like" evidence="2">
    <location>
        <begin position="56"/>
        <end position="329"/>
    </location>
</feature>
<sequence>MATKYSILGDNCEMATGRLFQEVELPEQRSYDDGLVFPAVLSPTTKTSIIECIRSEKLWLESLLQKRGVILFRGFPVTSPSDFNDVVEAFDFPELLYVGGRAPRTKVVGRVYTANDSPLDKIIPFHHEMASMPDFPSKLFFFCAEEPKSGGETPIILSHIVYEKMKAKHPDFVAQLEEHGLTNTKIMSDEDHPSIPSGRGWKSMFMTDDKNVAEERAAKLGTKLEWIGNAAKVTTGPLPAIRLDKGSQRKTWFNNLVGTNTAPIRDDIDDYDAHIELGNGDLLPDHAVKDCMKIMEEECVAIPWKKGDVMLVNNLMVLHGRRPLLNPPRQILASLCK</sequence>
<dbReference type="InterPro" id="IPR050411">
    <property type="entry name" value="AlphaKG_dependent_hydroxylases"/>
</dbReference>
<dbReference type="AlphaFoldDB" id="A0AAD5DB02"/>
<name>A0AAD5DB02_AMBAR</name>
<evidence type="ECO:0000259" key="2">
    <source>
        <dbReference type="Pfam" id="PF02668"/>
    </source>
</evidence>
<comment type="caution">
    <text evidence="3">The sequence shown here is derived from an EMBL/GenBank/DDBJ whole genome shotgun (WGS) entry which is preliminary data.</text>
</comment>
<dbReference type="PANTHER" id="PTHR10696">
    <property type="entry name" value="GAMMA-BUTYROBETAINE HYDROXYLASE-RELATED"/>
    <property type="match status" value="1"/>
</dbReference>
<dbReference type="EMBL" id="JAMZMK010000138">
    <property type="protein sequence ID" value="KAI7757323.1"/>
    <property type="molecule type" value="Genomic_DNA"/>
</dbReference>
<reference evidence="3" key="1">
    <citation type="submission" date="2022-06" db="EMBL/GenBank/DDBJ databases">
        <title>Uncovering the hologenomic basis of an extraordinary plant invasion.</title>
        <authorList>
            <person name="Bieker V.C."/>
            <person name="Martin M.D."/>
            <person name="Gilbert T."/>
            <person name="Hodgins K."/>
            <person name="Battlay P."/>
            <person name="Petersen B."/>
            <person name="Wilson J."/>
        </authorList>
    </citation>
    <scope>NUCLEOTIDE SEQUENCE</scope>
    <source>
        <strain evidence="3">AA19_3_7</strain>
        <tissue evidence="3">Leaf</tissue>
    </source>
</reference>
<evidence type="ECO:0000256" key="1">
    <source>
        <dbReference type="ARBA" id="ARBA00023002"/>
    </source>
</evidence>
<protein>
    <recommendedName>
        <fullName evidence="2">TauD/TfdA-like domain-containing protein</fullName>
    </recommendedName>
</protein>
<gene>
    <name evidence="3" type="ORF">M8C21_031451</name>
</gene>
<keyword evidence="4" id="KW-1185">Reference proteome</keyword>
<dbReference type="Proteomes" id="UP001206925">
    <property type="component" value="Unassembled WGS sequence"/>
</dbReference>
<dbReference type="PANTHER" id="PTHR10696:SF43">
    <property type="entry name" value="TAUD_TFDA-LIKE DOMAIN-CONTAINING PROTEIN-RELATED"/>
    <property type="match status" value="1"/>
</dbReference>
<dbReference type="FunFam" id="3.60.130.10:FF:000006">
    <property type="entry name" value="Clavaminate synthase-like protein At3g21360"/>
    <property type="match status" value="1"/>
</dbReference>
<dbReference type="Pfam" id="PF02668">
    <property type="entry name" value="TauD"/>
    <property type="match status" value="1"/>
</dbReference>
<dbReference type="Gene3D" id="3.60.130.10">
    <property type="entry name" value="Clavaminate synthase-like"/>
    <property type="match status" value="1"/>
</dbReference>
<evidence type="ECO:0000313" key="3">
    <source>
        <dbReference type="EMBL" id="KAI7757323.1"/>
    </source>
</evidence>
<dbReference type="SUPFAM" id="SSF51197">
    <property type="entry name" value="Clavaminate synthase-like"/>
    <property type="match status" value="1"/>
</dbReference>
<accession>A0AAD5DB02</accession>
<keyword evidence="1" id="KW-0560">Oxidoreductase</keyword>
<dbReference type="GO" id="GO:0016491">
    <property type="term" value="F:oxidoreductase activity"/>
    <property type="evidence" value="ECO:0007669"/>
    <property type="project" value="UniProtKB-KW"/>
</dbReference>
<dbReference type="InterPro" id="IPR042098">
    <property type="entry name" value="TauD-like_sf"/>
</dbReference>
<organism evidence="3 4">
    <name type="scientific">Ambrosia artemisiifolia</name>
    <name type="common">Common ragweed</name>
    <dbReference type="NCBI Taxonomy" id="4212"/>
    <lineage>
        <taxon>Eukaryota</taxon>
        <taxon>Viridiplantae</taxon>
        <taxon>Streptophyta</taxon>
        <taxon>Embryophyta</taxon>
        <taxon>Tracheophyta</taxon>
        <taxon>Spermatophyta</taxon>
        <taxon>Magnoliopsida</taxon>
        <taxon>eudicotyledons</taxon>
        <taxon>Gunneridae</taxon>
        <taxon>Pentapetalae</taxon>
        <taxon>asterids</taxon>
        <taxon>campanulids</taxon>
        <taxon>Asterales</taxon>
        <taxon>Asteraceae</taxon>
        <taxon>Asteroideae</taxon>
        <taxon>Heliantheae alliance</taxon>
        <taxon>Heliantheae</taxon>
        <taxon>Ambrosia</taxon>
    </lineage>
</organism>
<evidence type="ECO:0000313" key="4">
    <source>
        <dbReference type="Proteomes" id="UP001206925"/>
    </source>
</evidence>
<proteinExistence type="predicted"/>
<dbReference type="InterPro" id="IPR003819">
    <property type="entry name" value="TauD/TfdA-like"/>
</dbReference>